<dbReference type="AlphaFoldDB" id="A0A9D3VBK0"/>
<dbReference type="Pfam" id="PF00856">
    <property type="entry name" value="SET"/>
    <property type="match status" value="1"/>
</dbReference>
<dbReference type="InterPro" id="IPR051357">
    <property type="entry name" value="H3K9_HMTase_SUVAR3-9"/>
</dbReference>
<feature type="domain" description="Pre-SET" evidence="9">
    <location>
        <begin position="683"/>
        <end position="743"/>
    </location>
</feature>
<keyword evidence="5" id="KW-0137">Centromere</keyword>
<dbReference type="PROSITE" id="PS50867">
    <property type="entry name" value="PRE_SET"/>
    <property type="match status" value="1"/>
</dbReference>
<feature type="domain" description="YDG" evidence="10">
    <location>
        <begin position="469"/>
        <end position="616"/>
    </location>
</feature>
<evidence type="ECO:0000259" key="8">
    <source>
        <dbReference type="PROSITE" id="PS50280"/>
    </source>
</evidence>
<dbReference type="PANTHER" id="PTHR45660:SF46">
    <property type="entry name" value="HISTONE-LYSINE N-METHYLTRANSFERASE, H3 LYSINE-9 SPECIFIC SUVH6"/>
    <property type="match status" value="1"/>
</dbReference>
<dbReference type="SMART" id="SM00468">
    <property type="entry name" value="PreSET"/>
    <property type="match status" value="1"/>
</dbReference>
<dbReference type="SUPFAM" id="SSF82199">
    <property type="entry name" value="SET domain"/>
    <property type="match status" value="1"/>
</dbReference>
<keyword evidence="12" id="KW-1185">Reference proteome</keyword>
<sequence length="999" mass="112379">MVVSDDVLHIKTSKLASGTHSEKCSGRVSTESRHFASTSKYKHAKVYAIRDFPPDCGWLDEPIDRPGEQKDLPKENVATSEIEVFPQGGVKSYPDQSSRMRILGRKYYTQEEVTVVRDFPPFCGRNAPPLNEEERMKWLASLKNKGIKLVTVVNEEKPSDKTRCSDGKQVIEAVQDVIAVEGRAPRRSAEEIQSKPEEPPSEKMRKQCAYEASSRNDVKECMYNIIGNSTKSLCGASPKEFDSKSKKVIEKRDGNSRVSEENPICNIALKEEDKDFETNLSDSSAFENQLLEEDHESQEVLSDRSIVPGLIASPWLHGKVTCNPCLAGGSSKRKRMNSFALLSRANTKNNSPTKRAHQGLSQVVIWNKKDSFQQDVLYTNGSSAQRSYGNNVSLPPCRTSTGRANDAMTSRNKVREILRLFQAICRKLLHEEESKIKGEGKTLKRVDFLAAKILKEKMEYINTGKQIIGSVPGVEVGDEFQYFVELNIVGLHRPSQGGIDYIKQGERTIATSIIASGAYEDELDNSDILTYMGQGGNVMQKGKQPEDQRLERGNLALANSRFVKNPVRVIRGETRSSGLSEGRGKTYIYDGLYVVEEFKQEPGPHGKLVYKFKLVRIPGQPEIAWKVVRKSKVREGLCVQDISQGKEIIPICAINTRDSERPPPFLYVPHMIYPDWCRRTPSKGCDCINGCSQSVKCSCVMRNGGQIPYNHNGAIVETKPLVYECGPTCKCPASCYNRVSQHGIKFQFEIFKTKSTGWGVRSLNSIPSGSFICEYAGELLEDREAEKRTGKDEYLFDIGNKYSDSSLWDDLSTVIHDSRSSFHQVVPECGFTIDAARFGNMGRFINHSCSPNLYAQNVLYDHDDKRIPHIMLFAAENIPPLQELTYHYNYMIDQVHDENGDIRKKVCCCGSSKCTELHSKRMFEVELLLSAYSTTSIQDAAQFLGVSEEDTTNYVLLHGWTVDPASQILAVTKKATVKWQKLDPDELQRLTEYIFHLEH</sequence>
<organism evidence="11 12">
    <name type="scientific">Gossypium stocksii</name>
    <dbReference type="NCBI Taxonomy" id="47602"/>
    <lineage>
        <taxon>Eukaryota</taxon>
        <taxon>Viridiplantae</taxon>
        <taxon>Streptophyta</taxon>
        <taxon>Embryophyta</taxon>
        <taxon>Tracheophyta</taxon>
        <taxon>Spermatophyta</taxon>
        <taxon>Magnoliopsida</taxon>
        <taxon>eudicotyledons</taxon>
        <taxon>Gunneridae</taxon>
        <taxon>Pentapetalae</taxon>
        <taxon>rosids</taxon>
        <taxon>malvids</taxon>
        <taxon>Malvales</taxon>
        <taxon>Malvaceae</taxon>
        <taxon>Malvoideae</taxon>
        <taxon>Gossypium</taxon>
    </lineage>
</organism>
<dbReference type="GO" id="GO:0042054">
    <property type="term" value="F:histone methyltransferase activity"/>
    <property type="evidence" value="ECO:0007669"/>
    <property type="project" value="InterPro"/>
</dbReference>
<evidence type="ECO:0000256" key="7">
    <source>
        <dbReference type="SAM" id="MobiDB-lite"/>
    </source>
</evidence>
<dbReference type="PROSITE" id="PS51575">
    <property type="entry name" value="SAM_MT43_SUVAR39_2"/>
    <property type="match status" value="1"/>
</dbReference>
<dbReference type="GO" id="GO:0005634">
    <property type="term" value="C:nucleus"/>
    <property type="evidence" value="ECO:0007669"/>
    <property type="project" value="UniProtKB-SubCell"/>
</dbReference>
<keyword evidence="3" id="KW-0156">Chromatin regulator</keyword>
<dbReference type="InterPro" id="IPR001214">
    <property type="entry name" value="SET_dom"/>
</dbReference>
<reference evidence="11 12" key="1">
    <citation type="journal article" date="2021" name="Plant Biotechnol. J.">
        <title>Multi-omics assisted identification of the key and species-specific regulatory components of drought-tolerant mechanisms in Gossypium stocksii.</title>
        <authorList>
            <person name="Yu D."/>
            <person name="Ke L."/>
            <person name="Zhang D."/>
            <person name="Wu Y."/>
            <person name="Sun Y."/>
            <person name="Mei J."/>
            <person name="Sun J."/>
            <person name="Sun Y."/>
        </authorList>
    </citation>
    <scope>NUCLEOTIDE SEQUENCE [LARGE SCALE GENOMIC DNA]</scope>
    <source>
        <strain evidence="12">cv. E1</strain>
        <tissue evidence="11">Leaf</tissue>
    </source>
</reference>
<evidence type="ECO:0000313" key="12">
    <source>
        <dbReference type="Proteomes" id="UP000828251"/>
    </source>
</evidence>
<dbReference type="InterPro" id="IPR036987">
    <property type="entry name" value="SRA-YDG_sf"/>
</dbReference>
<dbReference type="PROSITE" id="PS51015">
    <property type="entry name" value="YDG"/>
    <property type="match status" value="1"/>
</dbReference>
<evidence type="ECO:0000256" key="2">
    <source>
        <dbReference type="ARBA" id="ARBA00022454"/>
    </source>
</evidence>
<keyword evidence="4 6" id="KW-0539">Nucleus</keyword>
<dbReference type="SMART" id="SM00317">
    <property type="entry name" value="SET"/>
    <property type="match status" value="1"/>
</dbReference>
<evidence type="ECO:0000313" key="11">
    <source>
        <dbReference type="EMBL" id="KAH1074966.1"/>
    </source>
</evidence>
<dbReference type="Pfam" id="PF05033">
    <property type="entry name" value="Pre-SET"/>
    <property type="match status" value="1"/>
</dbReference>
<dbReference type="GO" id="GO:0003690">
    <property type="term" value="F:double-stranded DNA binding"/>
    <property type="evidence" value="ECO:0007669"/>
    <property type="project" value="TreeGrafter"/>
</dbReference>
<dbReference type="OrthoDB" id="5792673at2759"/>
<gene>
    <name evidence="11" type="ORF">J1N35_027294</name>
</gene>
<dbReference type="GO" id="GO:0000775">
    <property type="term" value="C:chromosome, centromeric region"/>
    <property type="evidence" value="ECO:0007669"/>
    <property type="project" value="UniProtKB-SubCell"/>
</dbReference>
<dbReference type="Gene3D" id="2.30.280.10">
    <property type="entry name" value="SRA-YDG"/>
    <property type="match status" value="1"/>
</dbReference>
<dbReference type="InterPro" id="IPR015947">
    <property type="entry name" value="PUA-like_sf"/>
</dbReference>
<dbReference type="Pfam" id="PF10075">
    <property type="entry name" value="CSN8_PSD8_EIF3K"/>
    <property type="match status" value="1"/>
</dbReference>
<feature type="compositionally biased region" description="Basic and acidic residues" evidence="7">
    <location>
        <begin position="183"/>
        <end position="205"/>
    </location>
</feature>
<evidence type="ECO:0000256" key="4">
    <source>
        <dbReference type="ARBA" id="ARBA00023242"/>
    </source>
</evidence>
<dbReference type="Pfam" id="PF02182">
    <property type="entry name" value="SAD_SRA"/>
    <property type="match status" value="1"/>
</dbReference>
<evidence type="ECO:0000259" key="10">
    <source>
        <dbReference type="PROSITE" id="PS51015"/>
    </source>
</evidence>
<feature type="region of interest" description="Disordered" evidence="7">
    <location>
        <begin position="389"/>
        <end position="408"/>
    </location>
</feature>
<dbReference type="SUPFAM" id="SSF88697">
    <property type="entry name" value="PUA domain-like"/>
    <property type="match status" value="1"/>
</dbReference>
<evidence type="ECO:0000256" key="6">
    <source>
        <dbReference type="PROSITE-ProRule" id="PRU00358"/>
    </source>
</evidence>
<name>A0A9D3VBK0_9ROSI</name>
<evidence type="ECO:0000256" key="3">
    <source>
        <dbReference type="ARBA" id="ARBA00022853"/>
    </source>
</evidence>
<evidence type="ECO:0000256" key="1">
    <source>
        <dbReference type="ARBA" id="ARBA00004584"/>
    </source>
</evidence>
<feature type="domain" description="SET" evidence="8">
    <location>
        <begin position="746"/>
        <end position="889"/>
    </location>
</feature>
<dbReference type="InterPro" id="IPR025794">
    <property type="entry name" value="H3-K9-MeTrfase_plant"/>
</dbReference>
<dbReference type="InterPro" id="IPR003105">
    <property type="entry name" value="SRA_YDG"/>
</dbReference>
<evidence type="ECO:0000259" key="9">
    <source>
        <dbReference type="PROSITE" id="PS50867"/>
    </source>
</evidence>
<dbReference type="Proteomes" id="UP000828251">
    <property type="component" value="Unassembled WGS sequence"/>
</dbReference>
<dbReference type="PROSITE" id="PS50280">
    <property type="entry name" value="SET"/>
    <property type="match status" value="1"/>
</dbReference>
<feature type="region of interest" description="Disordered" evidence="7">
    <location>
        <begin position="182"/>
        <end position="206"/>
    </location>
</feature>
<dbReference type="PANTHER" id="PTHR45660">
    <property type="entry name" value="HISTONE-LYSINE N-METHYLTRANSFERASE SETMAR"/>
    <property type="match status" value="1"/>
</dbReference>
<accession>A0A9D3VBK0</accession>
<dbReference type="InterPro" id="IPR033464">
    <property type="entry name" value="CSN8_PSD8_EIF3K"/>
</dbReference>
<proteinExistence type="predicted"/>
<comment type="caution">
    <text evidence="11">The sequence shown here is derived from an EMBL/GenBank/DDBJ whole genome shotgun (WGS) entry which is preliminary data.</text>
</comment>
<dbReference type="EMBL" id="JAIQCV010000008">
    <property type="protein sequence ID" value="KAH1074966.1"/>
    <property type="molecule type" value="Genomic_DNA"/>
</dbReference>
<keyword evidence="2" id="KW-0158">Chromosome</keyword>
<dbReference type="InterPro" id="IPR046341">
    <property type="entry name" value="SET_dom_sf"/>
</dbReference>
<dbReference type="SMART" id="SM00466">
    <property type="entry name" value="SRA"/>
    <property type="match status" value="1"/>
</dbReference>
<evidence type="ECO:0000256" key="5">
    <source>
        <dbReference type="ARBA" id="ARBA00023328"/>
    </source>
</evidence>
<dbReference type="GO" id="GO:0008270">
    <property type="term" value="F:zinc ion binding"/>
    <property type="evidence" value="ECO:0007669"/>
    <property type="project" value="InterPro"/>
</dbReference>
<comment type="subcellular location">
    <subcellularLocation>
        <location evidence="1">Chromosome</location>
        <location evidence="1">Centromere</location>
    </subcellularLocation>
    <subcellularLocation>
        <location evidence="6">Nucleus</location>
    </subcellularLocation>
</comment>
<dbReference type="InterPro" id="IPR007728">
    <property type="entry name" value="Pre-SET_dom"/>
</dbReference>
<protein>
    <submittedName>
        <fullName evidence="11">Uncharacterized protein</fullName>
    </submittedName>
</protein>
<dbReference type="Gene3D" id="2.170.270.10">
    <property type="entry name" value="SET domain"/>
    <property type="match status" value="1"/>
</dbReference>